<dbReference type="CDD" id="cd06089">
    <property type="entry name" value="KOW_RPL26"/>
    <property type="match status" value="1"/>
</dbReference>
<proteinExistence type="inferred from homology"/>
<dbReference type="Gene3D" id="2.30.30.30">
    <property type="match status" value="1"/>
</dbReference>
<dbReference type="InterPro" id="IPR014722">
    <property type="entry name" value="Rib_uL2_dom2"/>
</dbReference>
<name>A0A0X8JN39_9BACT</name>
<dbReference type="Pfam" id="PF17136">
    <property type="entry name" value="ribosomal_L24"/>
    <property type="match status" value="1"/>
</dbReference>
<dbReference type="EMBL" id="CP014230">
    <property type="protein sequence ID" value="AMD91832.1"/>
    <property type="molecule type" value="Genomic_DNA"/>
</dbReference>
<dbReference type="GO" id="GO:0006412">
    <property type="term" value="P:translation"/>
    <property type="evidence" value="ECO:0007669"/>
    <property type="project" value="UniProtKB-UniRule"/>
</dbReference>
<evidence type="ECO:0000256" key="2">
    <source>
        <dbReference type="ARBA" id="ARBA00022730"/>
    </source>
</evidence>
<evidence type="ECO:0000313" key="11">
    <source>
        <dbReference type="EMBL" id="AMD91832.1"/>
    </source>
</evidence>
<dbReference type="GO" id="GO:0003735">
    <property type="term" value="F:structural constituent of ribosome"/>
    <property type="evidence" value="ECO:0007669"/>
    <property type="project" value="InterPro"/>
</dbReference>
<dbReference type="FunFam" id="2.30.30.30:FF:000004">
    <property type="entry name" value="50S ribosomal protein L24"/>
    <property type="match status" value="1"/>
</dbReference>
<dbReference type="OrthoDB" id="9807419at2"/>
<sequence>MSTHAWKIHKDDKVIVLAGKDKGKIGKVIKVLRSKNQVIVEKTNMVKKHTKPNPYANQPGGIVEKEMPLDISNVQFVCSACSKPTRLGFKITDDNKKVRYCKKCNETIS</sequence>
<evidence type="ECO:0000256" key="3">
    <source>
        <dbReference type="ARBA" id="ARBA00022884"/>
    </source>
</evidence>
<keyword evidence="3 8" id="KW-0694">RNA-binding</keyword>
<dbReference type="InterPro" id="IPR005825">
    <property type="entry name" value="Ribosomal_uL24_CS"/>
</dbReference>
<dbReference type="InterPro" id="IPR003256">
    <property type="entry name" value="Ribosomal_uL24"/>
</dbReference>
<dbReference type="NCBIfam" id="TIGR01079">
    <property type="entry name" value="rplX_bact"/>
    <property type="match status" value="1"/>
</dbReference>
<keyword evidence="5 8" id="KW-0687">Ribonucleoprotein</keyword>
<dbReference type="InterPro" id="IPR005824">
    <property type="entry name" value="KOW"/>
</dbReference>
<evidence type="ECO:0000256" key="9">
    <source>
        <dbReference type="RuleBase" id="RU003477"/>
    </source>
</evidence>
<reference evidence="12" key="1">
    <citation type="submission" date="2016-02" db="EMBL/GenBank/DDBJ databases">
        <authorList>
            <person name="Holder M.E."/>
            <person name="Ajami N.J."/>
            <person name="Petrosino J.F."/>
        </authorList>
    </citation>
    <scope>NUCLEOTIDE SEQUENCE [LARGE SCALE GENOMIC DNA]</scope>
    <source>
        <strain evidence="12">DSM 12838</strain>
    </source>
</reference>
<evidence type="ECO:0000256" key="6">
    <source>
        <dbReference type="ARBA" id="ARBA00035206"/>
    </source>
</evidence>
<dbReference type="HAMAP" id="MF_01326_B">
    <property type="entry name" value="Ribosomal_uL24_B"/>
    <property type="match status" value="1"/>
</dbReference>
<keyword evidence="2 8" id="KW-0699">rRNA-binding</keyword>
<dbReference type="GO" id="GO:1990904">
    <property type="term" value="C:ribonucleoprotein complex"/>
    <property type="evidence" value="ECO:0007669"/>
    <property type="project" value="UniProtKB-KW"/>
</dbReference>
<evidence type="ECO:0000256" key="8">
    <source>
        <dbReference type="HAMAP-Rule" id="MF_01326"/>
    </source>
</evidence>
<dbReference type="SMART" id="SM00739">
    <property type="entry name" value="KOW"/>
    <property type="match status" value="1"/>
</dbReference>
<dbReference type="PROSITE" id="PS01108">
    <property type="entry name" value="RIBOSOMAL_L24"/>
    <property type="match status" value="1"/>
</dbReference>
<protein>
    <recommendedName>
        <fullName evidence="6 8">Large ribosomal subunit protein uL24</fullName>
    </recommendedName>
</protein>
<feature type="domain" description="KOW" evidence="10">
    <location>
        <begin position="7"/>
        <end position="34"/>
    </location>
</feature>
<comment type="similarity">
    <text evidence="1 8 9">Belongs to the universal ribosomal protein uL24 family.</text>
</comment>
<dbReference type="GO" id="GO:0019843">
    <property type="term" value="F:rRNA binding"/>
    <property type="evidence" value="ECO:0007669"/>
    <property type="project" value="UniProtKB-UniRule"/>
</dbReference>
<accession>A0A0X8JN39</accession>
<keyword evidence="12" id="KW-1185">Reference proteome</keyword>
<evidence type="ECO:0000259" key="10">
    <source>
        <dbReference type="SMART" id="SM00739"/>
    </source>
</evidence>
<comment type="subunit">
    <text evidence="8">Part of the 50S ribosomal subunit.</text>
</comment>
<dbReference type="Proteomes" id="UP000063964">
    <property type="component" value="Chromosome"/>
</dbReference>
<evidence type="ECO:0000256" key="7">
    <source>
        <dbReference type="ARBA" id="ARBA00058688"/>
    </source>
</evidence>
<dbReference type="GO" id="GO:0005840">
    <property type="term" value="C:ribosome"/>
    <property type="evidence" value="ECO:0007669"/>
    <property type="project" value="UniProtKB-KW"/>
</dbReference>
<gene>
    <name evidence="8" type="primary">rplX</name>
    <name evidence="11" type="ORF">AXF15_00970</name>
</gene>
<evidence type="ECO:0000256" key="4">
    <source>
        <dbReference type="ARBA" id="ARBA00022980"/>
    </source>
</evidence>
<dbReference type="RefSeq" id="WP_066602090.1">
    <property type="nucleotide sequence ID" value="NZ_CP014230.1"/>
</dbReference>
<comment type="function">
    <text evidence="7 8">One of the proteins that surrounds the polypeptide exit tunnel on the outside of the subunit.</text>
</comment>
<dbReference type="STRING" id="888061.AXF15_00970"/>
<keyword evidence="4 8" id="KW-0689">Ribosomal protein</keyword>
<evidence type="ECO:0000256" key="1">
    <source>
        <dbReference type="ARBA" id="ARBA00010618"/>
    </source>
</evidence>
<dbReference type="InterPro" id="IPR057264">
    <property type="entry name" value="Ribosomal_uL24_C"/>
</dbReference>
<dbReference type="InterPro" id="IPR008991">
    <property type="entry name" value="Translation_prot_SH3-like_sf"/>
</dbReference>
<dbReference type="Pfam" id="PF00467">
    <property type="entry name" value="KOW"/>
    <property type="match status" value="1"/>
</dbReference>
<dbReference type="SUPFAM" id="SSF50104">
    <property type="entry name" value="Translation proteins SH3-like domain"/>
    <property type="match status" value="1"/>
</dbReference>
<comment type="function">
    <text evidence="8">One of two assembly initiator proteins, it binds directly to the 5'-end of the 23S rRNA, where it nucleates assembly of the 50S subunit.</text>
</comment>
<organism evidence="11 12">
    <name type="scientific">Desulfomicrobium orale DSM 12838</name>
    <dbReference type="NCBI Taxonomy" id="888061"/>
    <lineage>
        <taxon>Bacteria</taxon>
        <taxon>Pseudomonadati</taxon>
        <taxon>Thermodesulfobacteriota</taxon>
        <taxon>Desulfovibrionia</taxon>
        <taxon>Desulfovibrionales</taxon>
        <taxon>Desulfomicrobiaceae</taxon>
        <taxon>Desulfomicrobium</taxon>
    </lineage>
</organism>
<dbReference type="InterPro" id="IPR041988">
    <property type="entry name" value="Ribosomal_uL24_KOW"/>
</dbReference>
<dbReference type="PANTHER" id="PTHR12903">
    <property type="entry name" value="MITOCHONDRIAL RIBOSOMAL PROTEIN L24"/>
    <property type="match status" value="1"/>
</dbReference>
<dbReference type="KEGG" id="doa:AXF15_00970"/>
<evidence type="ECO:0000256" key="5">
    <source>
        <dbReference type="ARBA" id="ARBA00023274"/>
    </source>
</evidence>
<evidence type="ECO:0000313" key="12">
    <source>
        <dbReference type="Proteomes" id="UP000063964"/>
    </source>
</evidence>
<dbReference type="AlphaFoldDB" id="A0A0X8JN39"/>